<dbReference type="InterPro" id="IPR008570">
    <property type="entry name" value="ESCRT-II_cplx_Vps25-sub"/>
</dbReference>
<dbReference type="InterPro" id="IPR014041">
    <property type="entry name" value="ESCRT-II_cplx_Vps25-sub_N"/>
</dbReference>
<dbReference type="Gene3D" id="1.10.10.10">
    <property type="entry name" value="Winged helix-like DNA-binding domain superfamily/Winged helix DNA-binding domain"/>
    <property type="match status" value="1"/>
</dbReference>
<gene>
    <name evidence="4" type="ORF">FB45DRAFT_1053113</name>
</gene>
<dbReference type="PANTHER" id="PTHR13149">
    <property type="entry name" value="VACUOLAR PROTEIN SORTING-ASSOCIATED PROTEIN VPS25"/>
    <property type="match status" value="1"/>
</dbReference>
<proteinExistence type="inferred from homology"/>
<keyword evidence="3" id="KW-0653">Protein transport</keyword>
<dbReference type="GO" id="GO:0043328">
    <property type="term" value="P:protein transport to vacuole involved in ubiquitin-dependent protein catabolic process via the multivesicular body sorting pathway"/>
    <property type="evidence" value="ECO:0007669"/>
    <property type="project" value="TreeGrafter"/>
</dbReference>
<dbReference type="EMBL" id="JARKIF010000003">
    <property type="protein sequence ID" value="KAJ7644335.1"/>
    <property type="molecule type" value="Genomic_DNA"/>
</dbReference>
<protein>
    <submittedName>
        <fullName evidence="4">ESCRT-II complex vps25 subunit</fullName>
    </submittedName>
</protein>
<dbReference type="InterPro" id="IPR036388">
    <property type="entry name" value="WH-like_DNA-bd_sf"/>
</dbReference>
<sequence length="176" mass="19839">MSFTTPTGFLLPSVHSAPPFFTQQPHPGTHATVTEHWTTLILAYARHRKLFVLRVEDAETTDNEWQEILRNERINRAKNTPRVSFLRSFLPWQPKIWLPTTPQGRHALFCSIGDCLKNGRKSYMDGFTDPPLESPLSNIPMSLLRKAIAVLAKTGRAQLIAVADGEGVRFFQGTAK</sequence>
<dbReference type="PANTHER" id="PTHR13149:SF0">
    <property type="entry name" value="VACUOLAR PROTEIN-SORTING-ASSOCIATED PROTEIN 25"/>
    <property type="match status" value="1"/>
</dbReference>
<dbReference type="InterPro" id="IPR036390">
    <property type="entry name" value="WH_DNA-bd_sf"/>
</dbReference>
<evidence type="ECO:0000313" key="4">
    <source>
        <dbReference type="EMBL" id="KAJ7644335.1"/>
    </source>
</evidence>
<keyword evidence="5" id="KW-1185">Reference proteome</keyword>
<dbReference type="GO" id="GO:0000814">
    <property type="term" value="C:ESCRT II complex"/>
    <property type="evidence" value="ECO:0007669"/>
    <property type="project" value="InterPro"/>
</dbReference>
<name>A0AAD7CBN9_9AGAR</name>
<accession>A0AAD7CBN9</accession>
<comment type="similarity">
    <text evidence="1">Belongs to the VPS25 family.</text>
</comment>
<dbReference type="Proteomes" id="UP001221142">
    <property type="component" value="Unassembled WGS sequence"/>
</dbReference>
<keyword evidence="2" id="KW-0813">Transport</keyword>
<evidence type="ECO:0000256" key="3">
    <source>
        <dbReference type="ARBA" id="ARBA00022927"/>
    </source>
</evidence>
<dbReference type="AlphaFoldDB" id="A0AAD7CBN9"/>
<dbReference type="GO" id="GO:0042803">
    <property type="term" value="F:protein homodimerization activity"/>
    <property type="evidence" value="ECO:0007669"/>
    <property type="project" value="TreeGrafter"/>
</dbReference>
<dbReference type="SUPFAM" id="SSF46785">
    <property type="entry name" value="Winged helix' DNA-binding domain"/>
    <property type="match status" value="1"/>
</dbReference>
<evidence type="ECO:0000256" key="1">
    <source>
        <dbReference type="ARBA" id="ARBA00009674"/>
    </source>
</evidence>
<evidence type="ECO:0000256" key="2">
    <source>
        <dbReference type="ARBA" id="ARBA00022448"/>
    </source>
</evidence>
<reference evidence="4" key="1">
    <citation type="submission" date="2023-03" db="EMBL/GenBank/DDBJ databases">
        <title>Massive genome expansion in bonnet fungi (Mycena s.s.) driven by repeated elements and novel gene families across ecological guilds.</title>
        <authorList>
            <consortium name="Lawrence Berkeley National Laboratory"/>
            <person name="Harder C.B."/>
            <person name="Miyauchi S."/>
            <person name="Viragh M."/>
            <person name="Kuo A."/>
            <person name="Thoen E."/>
            <person name="Andreopoulos B."/>
            <person name="Lu D."/>
            <person name="Skrede I."/>
            <person name="Drula E."/>
            <person name="Henrissat B."/>
            <person name="Morin E."/>
            <person name="Kohler A."/>
            <person name="Barry K."/>
            <person name="LaButti K."/>
            <person name="Morin E."/>
            <person name="Salamov A."/>
            <person name="Lipzen A."/>
            <person name="Mereny Z."/>
            <person name="Hegedus B."/>
            <person name="Baldrian P."/>
            <person name="Stursova M."/>
            <person name="Weitz H."/>
            <person name="Taylor A."/>
            <person name="Grigoriev I.V."/>
            <person name="Nagy L.G."/>
            <person name="Martin F."/>
            <person name="Kauserud H."/>
        </authorList>
    </citation>
    <scope>NUCLEOTIDE SEQUENCE</scope>
    <source>
        <strain evidence="4">9284</strain>
    </source>
</reference>
<dbReference type="Pfam" id="PF05871">
    <property type="entry name" value="ESCRT-II"/>
    <property type="match status" value="1"/>
</dbReference>
<comment type="caution">
    <text evidence="4">The sequence shown here is derived from an EMBL/GenBank/DDBJ whole genome shotgun (WGS) entry which is preliminary data.</text>
</comment>
<organism evidence="4 5">
    <name type="scientific">Roridomyces roridus</name>
    <dbReference type="NCBI Taxonomy" id="1738132"/>
    <lineage>
        <taxon>Eukaryota</taxon>
        <taxon>Fungi</taxon>
        <taxon>Dikarya</taxon>
        <taxon>Basidiomycota</taxon>
        <taxon>Agaricomycotina</taxon>
        <taxon>Agaricomycetes</taxon>
        <taxon>Agaricomycetidae</taxon>
        <taxon>Agaricales</taxon>
        <taxon>Marasmiineae</taxon>
        <taxon>Mycenaceae</taxon>
        <taxon>Roridomyces</taxon>
    </lineage>
</organism>
<dbReference type="Gene3D" id="1.10.10.570">
    <property type="entry name" value="Winged helix' DNA-binding domain. Chain C. Domain 1"/>
    <property type="match status" value="1"/>
</dbReference>
<dbReference type="GO" id="GO:0005198">
    <property type="term" value="F:structural molecule activity"/>
    <property type="evidence" value="ECO:0007669"/>
    <property type="project" value="TreeGrafter"/>
</dbReference>
<evidence type="ECO:0000313" key="5">
    <source>
        <dbReference type="Proteomes" id="UP001221142"/>
    </source>
</evidence>